<proteinExistence type="predicted"/>
<dbReference type="GO" id="GO:0005737">
    <property type="term" value="C:cytoplasm"/>
    <property type="evidence" value="ECO:0007669"/>
    <property type="project" value="UniProtKB-SubCell"/>
</dbReference>
<name>A0AAV4CQW7_9GAST</name>
<feature type="repeat" description="MVP" evidence="8">
    <location>
        <begin position="281"/>
        <end position="330"/>
    </location>
</feature>
<feature type="domain" description="Major vault protein repeat" evidence="9">
    <location>
        <begin position="221"/>
        <end position="253"/>
    </location>
</feature>
<dbReference type="PANTHER" id="PTHR14165:SF16">
    <property type="entry name" value="MAJOR VAULT PROTEIN"/>
    <property type="match status" value="1"/>
</dbReference>
<dbReference type="Gene3D" id="2.30.30.560">
    <property type="match status" value="2"/>
</dbReference>
<evidence type="ECO:0000256" key="3">
    <source>
        <dbReference type="ARBA" id="ARBA00018296"/>
    </source>
</evidence>
<dbReference type="Pfam" id="PF11978">
    <property type="entry name" value="MVP_shoulder"/>
    <property type="match status" value="1"/>
</dbReference>
<dbReference type="PROSITE" id="PS00018">
    <property type="entry name" value="EF_HAND_1"/>
    <property type="match status" value="1"/>
</dbReference>
<dbReference type="EMBL" id="BLXT01006878">
    <property type="protein sequence ID" value="GFO34278.1"/>
    <property type="molecule type" value="Genomic_DNA"/>
</dbReference>
<dbReference type="GO" id="GO:0005634">
    <property type="term" value="C:nucleus"/>
    <property type="evidence" value="ECO:0007669"/>
    <property type="project" value="UniProtKB-SubCell"/>
</dbReference>
<dbReference type="Gene3D" id="2.30.30.620">
    <property type="match status" value="1"/>
</dbReference>
<feature type="repeat" description="MVP" evidence="8">
    <location>
        <begin position="172"/>
        <end position="224"/>
    </location>
</feature>
<keyword evidence="4 8" id="KW-0963">Cytoplasm</keyword>
<dbReference type="InterPro" id="IPR040989">
    <property type="entry name" value="Vault_3"/>
</dbReference>
<dbReference type="Pfam" id="PF17796">
    <property type="entry name" value="Vault_4"/>
    <property type="match status" value="1"/>
</dbReference>
<dbReference type="InterPro" id="IPR041136">
    <property type="entry name" value="Vault_4"/>
</dbReference>
<evidence type="ECO:0000256" key="7">
    <source>
        <dbReference type="ARBA" id="ARBA00023274"/>
    </source>
</evidence>
<feature type="domain" description="Major vault protein repeat" evidence="12">
    <location>
        <begin position="465"/>
        <end position="526"/>
    </location>
</feature>
<dbReference type="Pfam" id="PF01505">
    <property type="entry name" value="Vault"/>
    <property type="match status" value="4"/>
</dbReference>
<evidence type="ECO:0000259" key="11">
    <source>
        <dbReference type="Pfam" id="PF17794"/>
    </source>
</evidence>
<dbReference type="Gene3D" id="2.30.30.550">
    <property type="entry name" value="Major Vault Protein repeat"/>
    <property type="match status" value="4"/>
</dbReference>
<comment type="caution">
    <text evidence="14">The sequence shown here is derived from an EMBL/GenBank/DDBJ whole genome shotgun (WGS) entry which is preliminary data.</text>
</comment>
<feature type="domain" description="Major vault protein repeat" evidence="13">
    <location>
        <begin position="383"/>
        <end position="432"/>
    </location>
</feature>
<evidence type="ECO:0000259" key="10">
    <source>
        <dbReference type="Pfam" id="PF11978"/>
    </source>
</evidence>
<comment type="subcellular location">
    <subcellularLocation>
        <location evidence="2 8">Cytoplasm</location>
    </subcellularLocation>
    <subcellularLocation>
        <location evidence="1">Nucleus</location>
    </subcellularLocation>
</comment>
<evidence type="ECO:0000256" key="4">
    <source>
        <dbReference type="ARBA" id="ARBA00022490"/>
    </source>
</evidence>
<feature type="repeat" description="MVP" evidence="8">
    <location>
        <begin position="120"/>
        <end position="171"/>
    </location>
</feature>
<dbReference type="InterPro" id="IPR036013">
    <property type="entry name" value="Band_7/SPFH_dom_sf"/>
</dbReference>
<dbReference type="PANTHER" id="PTHR14165">
    <property type="entry name" value="MAJOR VAULT PROTEIN"/>
    <property type="match status" value="1"/>
</dbReference>
<dbReference type="InterPro" id="IPR041134">
    <property type="entry name" value="Vault_2"/>
</dbReference>
<dbReference type="Pfam" id="PF17795">
    <property type="entry name" value="Vault_3"/>
    <property type="match status" value="1"/>
</dbReference>
<accession>A0AAV4CQW7</accession>
<feature type="repeat" description="MVP" evidence="8">
    <location>
        <begin position="331"/>
        <end position="386"/>
    </location>
</feature>
<dbReference type="Gene3D" id="6.10.250.720">
    <property type="match status" value="1"/>
</dbReference>
<evidence type="ECO:0000256" key="2">
    <source>
        <dbReference type="ARBA" id="ARBA00004496"/>
    </source>
</evidence>
<dbReference type="Gene3D" id="3.30.479.30">
    <property type="entry name" value="Band 7 domain"/>
    <property type="match status" value="1"/>
</dbReference>
<protein>
    <recommendedName>
        <fullName evidence="3">Major vault protein</fullName>
    </recommendedName>
</protein>
<dbReference type="Gene3D" id="2.30.30.570">
    <property type="match status" value="2"/>
</dbReference>
<dbReference type="FunFam" id="2.30.30.550:FF:000001">
    <property type="entry name" value="major vault protein-like"/>
    <property type="match status" value="3"/>
</dbReference>
<evidence type="ECO:0000313" key="15">
    <source>
        <dbReference type="Proteomes" id="UP000735302"/>
    </source>
</evidence>
<sequence length="855" mass="94425">MSNLTQILPLQFAHILDLNTNIVKLVEGPQTLMLQTNEKLVAGPVPMVVVPLGHYCVINDPVKEYIDGEKCSLYIGQKSIKFHGEPFALYPGEWLADAQSFGKESHSYRDAIKPLPVVKANCALRLIADLDHDDNGVERKAGDKWQLVGPVTYKPRPEVSVEGLISPTIIKSGQVIKIRATQDTVDTNGRDRVTGEEWLVKKPGAYLPGVFEEVVHVDSSYTITPHTALHLKATMTLTDAMGKQRHAGEEWLLTSDMMTEYLGQVGVEVVKVVKLTVVKKGQYAVILNPVDENGKAQLGQKSLRVGLCSFFLHPYESLQMQSVQNAVILSEQESLVLQAINDFTDIMDEKKVKRKTGDLWLINGPCNYIPPIEVEIIKQRSTIPLNKNDGIYVQNLRTGKVRLVMGPCAYRLTATEELWEKKLSKETEELLSVGGGMGSGDIRKLAYFEQSIDPNIAKGRDKTRVVTYRCPSNTAVQINNYQMKTARVVFGPDLVVLGPHENFNVLRLSAGKPKVKGALKSLCLMLGPDFISDIIEVETSDHARLRIQLSFNNYFEVDKTDEASARKIFSVPDFIGFACRQLGGRIRARVALTTFDEFHRYSAPIIQAAVFGPTEAGEPAGKLRFSANNLVISGVDVQSIEPVDVKMRDSLSKSVQLAIEIATKSIEAAASHEAAREEQIARGHLERQILMTEKESERERVKLYELKAQTAAVESTGQAKAEAQAQAERLLIEGQSDIEVAKLKAEAANIEDSSLLSIKVMLQKSDIDHNRKVNVMEIEKQKSFSQIEVNKFREMVNALGPATIVAMANAGPQNQLNLLKGLGLESVLLTDGNSPINLINTAAGLVGKDHTYSQD</sequence>
<gene>
    <name evidence="14" type="ORF">PoB_006078300</name>
</gene>
<keyword evidence="7 8" id="KW-0687">Ribonucleoprotein</keyword>
<dbReference type="Proteomes" id="UP000735302">
    <property type="component" value="Unassembled WGS sequence"/>
</dbReference>
<evidence type="ECO:0000256" key="5">
    <source>
        <dbReference type="ARBA" id="ARBA00022737"/>
    </source>
</evidence>
<organism evidence="14 15">
    <name type="scientific">Plakobranchus ocellatus</name>
    <dbReference type="NCBI Taxonomy" id="259542"/>
    <lineage>
        <taxon>Eukaryota</taxon>
        <taxon>Metazoa</taxon>
        <taxon>Spiralia</taxon>
        <taxon>Lophotrochozoa</taxon>
        <taxon>Mollusca</taxon>
        <taxon>Gastropoda</taxon>
        <taxon>Heterobranchia</taxon>
        <taxon>Euthyneura</taxon>
        <taxon>Panpulmonata</taxon>
        <taxon>Sacoglossa</taxon>
        <taxon>Placobranchoidea</taxon>
        <taxon>Plakobranchidae</taxon>
        <taxon>Plakobranchus</taxon>
    </lineage>
</organism>
<dbReference type="InterPro" id="IPR018247">
    <property type="entry name" value="EF_Hand_1_Ca_BS"/>
</dbReference>
<evidence type="ECO:0000259" key="12">
    <source>
        <dbReference type="Pfam" id="PF17795"/>
    </source>
</evidence>
<dbReference type="FunFam" id="2.30.30.570:FF:000001">
    <property type="entry name" value="major vault protein-like"/>
    <property type="match status" value="1"/>
</dbReference>
<dbReference type="InterPro" id="IPR043023">
    <property type="entry name" value="MVP_rep_sf"/>
</dbReference>
<dbReference type="PROSITE" id="PS51224">
    <property type="entry name" value="MVP"/>
    <property type="match status" value="5"/>
</dbReference>
<keyword evidence="6" id="KW-0539">Nucleus</keyword>
<dbReference type="InterPro" id="IPR041139">
    <property type="entry name" value="MVP_rep_dom"/>
</dbReference>
<dbReference type="InterPro" id="IPR002499">
    <property type="entry name" value="Vault_N"/>
</dbReference>
<evidence type="ECO:0000256" key="1">
    <source>
        <dbReference type="ARBA" id="ARBA00004123"/>
    </source>
</evidence>
<keyword evidence="5" id="KW-0677">Repeat</keyword>
<feature type="domain" description="Major vault protein repeat" evidence="9">
    <location>
        <begin position="117"/>
        <end position="156"/>
    </location>
</feature>
<evidence type="ECO:0000259" key="9">
    <source>
        <dbReference type="Pfam" id="PF01505"/>
    </source>
</evidence>
<dbReference type="CDD" id="cd08825">
    <property type="entry name" value="MVP_shoulder"/>
    <property type="match status" value="1"/>
</dbReference>
<feature type="domain" description="Major vault protein repeat" evidence="11">
    <location>
        <begin position="47"/>
        <end position="95"/>
    </location>
</feature>
<evidence type="ECO:0000256" key="6">
    <source>
        <dbReference type="ARBA" id="ARBA00023242"/>
    </source>
</evidence>
<feature type="domain" description="Major vault protein repeat" evidence="9">
    <location>
        <begin position="169"/>
        <end position="209"/>
    </location>
</feature>
<dbReference type="InterPro" id="IPR021870">
    <property type="entry name" value="MVP_shoulder"/>
</dbReference>
<dbReference type="Gene3D" id="6.20.380.10">
    <property type="match status" value="1"/>
</dbReference>
<reference evidence="14 15" key="1">
    <citation type="journal article" date="2021" name="Elife">
        <title>Chloroplast acquisition without the gene transfer in kleptoplastic sea slugs, Plakobranchus ocellatus.</title>
        <authorList>
            <person name="Maeda T."/>
            <person name="Takahashi S."/>
            <person name="Yoshida T."/>
            <person name="Shimamura S."/>
            <person name="Takaki Y."/>
            <person name="Nagai Y."/>
            <person name="Toyoda A."/>
            <person name="Suzuki Y."/>
            <person name="Arimoto A."/>
            <person name="Ishii H."/>
            <person name="Satoh N."/>
            <person name="Nishiyama T."/>
            <person name="Hasebe M."/>
            <person name="Maruyama T."/>
            <person name="Minagawa J."/>
            <person name="Obokata J."/>
            <person name="Shigenobu S."/>
        </authorList>
    </citation>
    <scope>NUCLEOTIDE SEQUENCE [LARGE SCALE GENOMIC DNA]</scope>
</reference>
<evidence type="ECO:0000259" key="13">
    <source>
        <dbReference type="Pfam" id="PF17796"/>
    </source>
</evidence>
<dbReference type="GO" id="GO:1990904">
    <property type="term" value="C:ribonucleoprotein complex"/>
    <property type="evidence" value="ECO:0007669"/>
    <property type="project" value="UniProtKB-UniRule"/>
</dbReference>
<dbReference type="AlphaFoldDB" id="A0AAV4CQW7"/>
<evidence type="ECO:0000256" key="8">
    <source>
        <dbReference type="PROSITE-ProRule" id="PRU00571"/>
    </source>
</evidence>
<keyword evidence="15" id="KW-1185">Reference proteome</keyword>
<feature type="repeat" description="MVP" evidence="8">
    <location>
        <begin position="225"/>
        <end position="279"/>
    </location>
</feature>
<evidence type="ECO:0000313" key="14">
    <source>
        <dbReference type="EMBL" id="GFO34278.1"/>
    </source>
</evidence>
<feature type="domain" description="Major vault protein repeat" evidence="9">
    <location>
        <begin position="328"/>
        <end position="371"/>
    </location>
</feature>
<dbReference type="FunFam" id="3.30.479.30:FF:000010">
    <property type="entry name" value="major vault protein-like"/>
    <property type="match status" value="1"/>
</dbReference>
<feature type="domain" description="Major vault protein shoulder" evidence="10">
    <location>
        <begin position="527"/>
        <end position="644"/>
    </location>
</feature>
<dbReference type="InterPro" id="IPR043179">
    <property type="entry name" value="Vault_2_sf"/>
</dbReference>
<dbReference type="Pfam" id="PF17794">
    <property type="entry name" value="Vault_2"/>
    <property type="match status" value="1"/>
</dbReference>
<dbReference type="InterPro" id="IPR039059">
    <property type="entry name" value="MVP"/>
</dbReference>